<comment type="caution">
    <text evidence="1">The sequence shown here is derived from an EMBL/GenBank/DDBJ whole genome shotgun (WGS) entry which is preliminary data.</text>
</comment>
<organism evidence="1 2">
    <name type="scientific">Candidatus Opimibacter skivensis</name>
    <dbReference type="NCBI Taxonomy" id="2982028"/>
    <lineage>
        <taxon>Bacteria</taxon>
        <taxon>Pseudomonadati</taxon>
        <taxon>Bacteroidota</taxon>
        <taxon>Saprospiria</taxon>
        <taxon>Saprospirales</taxon>
        <taxon>Saprospiraceae</taxon>
        <taxon>Candidatus Opimibacter</taxon>
    </lineage>
</organism>
<gene>
    <name evidence="1" type="ORF">IPP15_07005</name>
</gene>
<proteinExistence type="predicted"/>
<keyword evidence="1" id="KW-0808">Transferase</keyword>
<dbReference type="Pfam" id="PF08757">
    <property type="entry name" value="CotH"/>
    <property type="match status" value="1"/>
</dbReference>
<keyword evidence="1" id="KW-0418">Kinase</keyword>
<name>A0A9D7SUL4_9BACT</name>
<sequence>MIRNTLSSKLSLEMGEYAPRMRLCEVLLDSMYKGIYVFGEKIKRDKNRVDIAKLDTSDISGDKLTGGYILQQNYWDPSTSFQSNYSPIDHPGFDVHFVYEYPKPDVITAEQKIYIASYVDSLETALYSSDFTDPDIGYRKYLDEKSFIDYFLLNELARNNDGFKKSVFFFKDRNSKGGKLKAGPIWDFDWAWKNMYGCDIFSALDGSGWAHHINDCPTDNYSCGWYLRLFEDTTFLNNLKCTYQEYRKNHI</sequence>
<dbReference type="InterPro" id="IPR014867">
    <property type="entry name" value="Spore_coat_CotH_CotH2/3/7"/>
</dbReference>
<dbReference type="GO" id="GO:0016301">
    <property type="term" value="F:kinase activity"/>
    <property type="evidence" value="ECO:0007669"/>
    <property type="project" value="UniProtKB-KW"/>
</dbReference>
<reference evidence="1 2" key="1">
    <citation type="submission" date="2020-10" db="EMBL/GenBank/DDBJ databases">
        <title>Connecting structure to function with the recovery of over 1000 high-quality activated sludge metagenome-assembled genomes encoding full-length rRNA genes using long-read sequencing.</title>
        <authorList>
            <person name="Singleton C.M."/>
            <person name="Petriglieri F."/>
            <person name="Kristensen J.M."/>
            <person name="Kirkegaard R.H."/>
            <person name="Michaelsen T.Y."/>
            <person name="Andersen M.H."/>
            <person name="Karst S.M."/>
            <person name="Dueholm M.S."/>
            <person name="Nielsen P.H."/>
            <person name="Albertsen M."/>
        </authorList>
    </citation>
    <scope>NUCLEOTIDE SEQUENCE [LARGE SCALE GENOMIC DNA]</scope>
    <source>
        <strain evidence="1">Ribe_18-Q3-R11-54_MAXAC.273</strain>
    </source>
</reference>
<evidence type="ECO:0000313" key="1">
    <source>
        <dbReference type="EMBL" id="MBK9982162.1"/>
    </source>
</evidence>
<evidence type="ECO:0000313" key="2">
    <source>
        <dbReference type="Proteomes" id="UP000808337"/>
    </source>
</evidence>
<accession>A0A9D7SUL4</accession>
<dbReference type="AlphaFoldDB" id="A0A9D7SUL4"/>
<protein>
    <submittedName>
        <fullName evidence="1">CotH kinase family protein</fullName>
    </submittedName>
</protein>
<dbReference type="EMBL" id="JADKGY010000003">
    <property type="protein sequence ID" value="MBK9982162.1"/>
    <property type="molecule type" value="Genomic_DNA"/>
</dbReference>
<dbReference type="Proteomes" id="UP000808337">
    <property type="component" value="Unassembled WGS sequence"/>
</dbReference>